<protein>
    <recommendedName>
        <fullName evidence="4">Tetratricopeptide repeat-containing protein</fullName>
    </recommendedName>
</protein>
<accession>A0ABU3BZN1</accession>
<proteinExistence type="predicted"/>
<feature type="repeat" description="TPR" evidence="1">
    <location>
        <begin position="50"/>
        <end position="83"/>
    </location>
</feature>
<evidence type="ECO:0008006" key="4">
    <source>
        <dbReference type="Google" id="ProtNLM"/>
    </source>
</evidence>
<dbReference type="Pfam" id="PF13432">
    <property type="entry name" value="TPR_16"/>
    <property type="match status" value="1"/>
</dbReference>
<keyword evidence="1" id="KW-0802">TPR repeat</keyword>
<comment type="caution">
    <text evidence="2">The sequence shown here is derived from an EMBL/GenBank/DDBJ whole genome shotgun (WGS) entry which is preliminary data.</text>
</comment>
<dbReference type="SMART" id="SM00028">
    <property type="entry name" value="TPR"/>
    <property type="match status" value="2"/>
</dbReference>
<evidence type="ECO:0000313" key="3">
    <source>
        <dbReference type="Proteomes" id="UP001251857"/>
    </source>
</evidence>
<dbReference type="SUPFAM" id="SSF48452">
    <property type="entry name" value="TPR-like"/>
    <property type="match status" value="1"/>
</dbReference>
<dbReference type="EMBL" id="JAVRIB010000006">
    <property type="protein sequence ID" value="MDT0634769.1"/>
    <property type="molecule type" value="Genomic_DNA"/>
</dbReference>
<dbReference type="PROSITE" id="PS50005">
    <property type="entry name" value="TPR"/>
    <property type="match status" value="2"/>
</dbReference>
<dbReference type="Gene3D" id="1.25.40.10">
    <property type="entry name" value="Tetratricopeptide repeat domain"/>
    <property type="match status" value="1"/>
</dbReference>
<evidence type="ECO:0000313" key="2">
    <source>
        <dbReference type="EMBL" id="MDT0634769.1"/>
    </source>
</evidence>
<feature type="repeat" description="TPR" evidence="1">
    <location>
        <begin position="16"/>
        <end position="49"/>
    </location>
</feature>
<keyword evidence="3" id="KW-1185">Reference proteome</keyword>
<organism evidence="2 3">
    <name type="scientific">Spectribacter hydrogenoxidans</name>
    <dbReference type="NCBI Taxonomy" id="3075608"/>
    <lineage>
        <taxon>Bacteria</taxon>
        <taxon>Pseudomonadati</taxon>
        <taxon>Pseudomonadota</taxon>
        <taxon>Gammaproteobacteria</taxon>
        <taxon>Salinisphaerales</taxon>
        <taxon>Salinisphaeraceae</taxon>
        <taxon>Spectribacter</taxon>
    </lineage>
</organism>
<name>A0ABU3BZN1_9GAMM</name>
<gene>
    <name evidence="2" type="ORF">RM532_07340</name>
</gene>
<sequence length="104" mass="11078">MRAKLEAMLEGGQDTALLRFSLGELCVKEGDADAAVTHLQKAVTLDSDYSAAWKCLGRALADAGRSDEAADAFEQGIAVAEARGDHQAAKEMRVFARRLARGNA</sequence>
<dbReference type="InterPro" id="IPR011990">
    <property type="entry name" value="TPR-like_helical_dom_sf"/>
</dbReference>
<evidence type="ECO:0000256" key="1">
    <source>
        <dbReference type="PROSITE-ProRule" id="PRU00339"/>
    </source>
</evidence>
<dbReference type="Proteomes" id="UP001251857">
    <property type="component" value="Unassembled WGS sequence"/>
</dbReference>
<dbReference type="InterPro" id="IPR019734">
    <property type="entry name" value="TPR_rpt"/>
</dbReference>
<reference evidence="2 3" key="1">
    <citation type="submission" date="2023-09" db="EMBL/GenBank/DDBJ databases">
        <authorList>
            <person name="Rey-Velasco X."/>
        </authorList>
    </citation>
    <scope>NUCLEOTIDE SEQUENCE [LARGE SCALE GENOMIC DNA]</scope>
    <source>
        <strain evidence="2 3">W335</strain>
    </source>
</reference>